<dbReference type="Proteomes" id="UP000050792">
    <property type="component" value="Unassembled WGS sequence"/>
</dbReference>
<organism evidence="1 2">
    <name type="scientific">Schistosoma rodhaini</name>
    <dbReference type="NCBI Taxonomy" id="6188"/>
    <lineage>
        <taxon>Eukaryota</taxon>
        <taxon>Metazoa</taxon>
        <taxon>Spiralia</taxon>
        <taxon>Lophotrochozoa</taxon>
        <taxon>Platyhelminthes</taxon>
        <taxon>Trematoda</taxon>
        <taxon>Digenea</taxon>
        <taxon>Strigeidida</taxon>
        <taxon>Schistosomatoidea</taxon>
        <taxon>Schistosomatidae</taxon>
        <taxon>Schistosoma</taxon>
    </lineage>
</organism>
<dbReference type="AlphaFoldDB" id="A0AA85FA88"/>
<evidence type="ECO:0000313" key="1">
    <source>
        <dbReference type="Proteomes" id="UP000050792"/>
    </source>
</evidence>
<accession>A0AA85FA88</accession>
<dbReference type="InterPro" id="IPR032053">
    <property type="entry name" value="Ribosomal_mS34"/>
</dbReference>
<name>A0AA85FA88_9TREM</name>
<dbReference type="WBParaSite" id="SRDH1_42200.1">
    <property type="protein sequence ID" value="SRDH1_42200.1"/>
    <property type="gene ID" value="SRDH1_42200"/>
</dbReference>
<reference evidence="1" key="1">
    <citation type="submission" date="2022-06" db="EMBL/GenBank/DDBJ databases">
        <authorList>
            <person name="Berger JAMES D."/>
            <person name="Berger JAMES D."/>
        </authorList>
    </citation>
    <scope>NUCLEOTIDE SEQUENCE [LARGE SCALE GENOMIC DNA]</scope>
</reference>
<evidence type="ECO:0000313" key="2">
    <source>
        <dbReference type="WBParaSite" id="SRDH1_42200.1"/>
    </source>
</evidence>
<dbReference type="PANTHER" id="PTHR28589:SF1">
    <property type="entry name" value="SMALL RIBOSOMAL SUBUNIT PROTEIN MS34"/>
    <property type="match status" value="1"/>
</dbReference>
<sequence length="318" mass="36497">MSHYHQRLVFLDPISLESIDNTVSETGEIQIHHQNTFSKKKRCLNEQSCWKRDLAKLVQFPLKPNIPISFVMPKIEYIGRPSLHFYGKLLSEIAKNLKNRAKGRVVIKETETAKFKEPCYYILKSVVPLMSDKTDVRCRAWGIRVFRGRNLGYCLLPNTHEPDWRLLSPSEAERLTSMSTKTDMAAPDVPVSCVAQAPPLLTIFLRRKNVLPSQVVEEAEKSTHSLDIQQSMREASGLLLLTPHRYDPTSFKVPIEPTSEEKSRMHPPYEWSAKKGLIIKPNLDRDSYLIRRSDTPGLYWRVHLAKSSKAEQDSETVS</sequence>
<dbReference type="PANTHER" id="PTHR28589">
    <property type="entry name" value="28S RIBOSOMAL PROTEIN S34, MITOCHONDRIAL"/>
    <property type="match status" value="1"/>
</dbReference>
<dbReference type="GO" id="GO:0003735">
    <property type="term" value="F:structural constituent of ribosome"/>
    <property type="evidence" value="ECO:0007669"/>
    <property type="project" value="InterPro"/>
</dbReference>
<dbReference type="GO" id="GO:0005739">
    <property type="term" value="C:mitochondrion"/>
    <property type="evidence" value="ECO:0007669"/>
    <property type="project" value="InterPro"/>
</dbReference>
<keyword evidence="1" id="KW-1185">Reference proteome</keyword>
<reference evidence="2" key="2">
    <citation type="submission" date="2023-11" db="UniProtKB">
        <authorList>
            <consortium name="WormBaseParasite"/>
        </authorList>
    </citation>
    <scope>IDENTIFICATION</scope>
</reference>
<proteinExistence type="predicted"/>
<protein>
    <submittedName>
        <fullName evidence="2">28S ribosomal protein S34, mitochondrial</fullName>
    </submittedName>
</protein>
<dbReference type="Pfam" id="PF16053">
    <property type="entry name" value="MRP-S34"/>
    <property type="match status" value="1"/>
</dbReference>